<accession>A0A3N4PT94</accession>
<feature type="signal peptide" evidence="1">
    <location>
        <begin position="1"/>
        <end position="24"/>
    </location>
</feature>
<dbReference type="Proteomes" id="UP000278351">
    <property type="component" value="Unassembled WGS sequence"/>
</dbReference>
<evidence type="ECO:0000256" key="1">
    <source>
        <dbReference type="SAM" id="SignalP"/>
    </source>
</evidence>
<keyword evidence="3" id="KW-1185">Reference proteome</keyword>
<dbReference type="AlphaFoldDB" id="A0A3N4PT94"/>
<organism evidence="2 3">
    <name type="scientific">Chitinophaga lutea</name>
    <dbReference type="NCBI Taxonomy" id="2488634"/>
    <lineage>
        <taxon>Bacteria</taxon>
        <taxon>Pseudomonadati</taxon>
        <taxon>Bacteroidota</taxon>
        <taxon>Chitinophagia</taxon>
        <taxon>Chitinophagales</taxon>
        <taxon>Chitinophagaceae</taxon>
        <taxon>Chitinophaga</taxon>
    </lineage>
</organism>
<evidence type="ECO:0000313" key="2">
    <source>
        <dbReference type="EMBL" id="RPE08231.1"/>
    </source>
</evidence>
<dbReference type="EMBL" id="RPDH01000002">
    <property type="protein sequence ID" value="RPE08231.1"/>
    <property type="molecule type" value="Genomic_DNA"/>
</dbReference>
<reference evidence="2 3" key="1">
    <citation type="submission" date="2018-11" db="EMBL/GenBank/DDBJ databases">
        <title>Chitinophaga lutea sp.nov., isolate from arsenic contaminated soil.</title>
        <authorList>
            <person name="Zong Y."/>
        </authorList>
    </citation>
    <scope>NUCLEOTIDE SEQUENCE [LARGE SCALE GENOMIC DNA]</scope>
    <source>
        <strain evidence="2 3">ZY74</strain>
    </source>
</reference>
<comment type="caution">
    <text evidence="2">The sequence shown here is derived from an EMBL/GenBank/DDBJ whole genome shotgun (WGS) entry which is preliminary data.</text>
</comment>
<evidence type="ECO:0008006" key="4">
    <source>
        <dbReference type="Google" id="ProtNLM"/>
    </source>
</evidence>
<dbReference type="RefSeq" id="WP_123847232.1">
    <property type="nucleotide sequence ID" value="NZ_RPDH01000002.1"/>
</dbReference>
<gene>
    <name evidence="2" type="ORF">EGT74_14300</name>
</gene>
<keyword evidence="1" id="KW-0732">Signal</keyword>
<dbReference type="InterPro" id="IPR011250">
    <property type="entry name" value="OMP/PagP_B-barrel"/>
</dbReference>
<sequence length="225" mass="24942">MKKNYLLSAFTATLLLATASSLLAQEAPHKKFFVGASFGVSSTKSEQPFTDGAGNPRGMMELKSTDWHVAPQFGWFLRERFAIGVEGFYRRESNPGANLPTKSIGAGVFGRLLVPVWSSRFSIYNDLVLSGARILGYTHDGTALFQSKTNMAGLYYRPGLQFRLKSNINLLASMGNVFGYTYRVEKKDAFGSTIEYPSRKNTSHTVGFYDKFSINSFSIGANFLF</sequence>
<name>A0A3N4PT94_9BACT</name>
<dbReference type="SUPFAM" id="SSF56925">
    <property type="entry name" value="OMPA-like"/>
    <property type="match status" value="1"/>
</dbReference>
<protein>
    <recommendedName>
        <fullName evidence="4">Outer membrane protein beta-barrel domain-containing protein</fullName>
    </recommendedName>
</protein>
<proteinExistence type="predicted"/>
<evidence type="ECO:0000313" key="3">
    <source>
        <dbReference type="Proteomes" id="UP000278351"/>
    </source>
</evidence>
<feature type="chain" id="PRO_5018096969" description="Outer membrane protein beta-barrel domain-containing protein" evidence="1">
    <location>
        <begin position="25"/>
        <end position="225"/>
    </location>
</feature>
<dbReference type="OrthoDB" id="952167at2"/>